<feature type="compositionally biased region" description="Polar residues" evidence="1">
    <location>
        <begin position="20"/>
        <end position="32"/>
    </location>
</feature>
<dbReference type="CDD" id="cd09272">
    <property type="entry name" value="RNase_HI_RT_Ty1"/>
    <property type="match status" value="1"/>
</dbReference>
<dbReference type="EMBL" id="OIVN01001288">
    <property type="protein sequence ID" value="SPC92181.1"/>
    <property type="molecule type" value="Genomic_DNA"/>
</dbReference>
<organism evidence="2">
    <name type="scientific">Fagus sylvatica</name>
    <name type="common">Beechnut</name>
    <dbReference type="NCBI Taxonomy" id="28930"/>
    <lineage>
        <taxon>Eukaryota</taxon>
        <taxon>Viridiplantae</taxon>
        <taxon>Streptophyta</taxon>
        <taxon>Embryophyta</taxon>
        <taxon>Tracheophyta</taxon>
        <taxon>Spermatophyta</taxon>
        <taxon>Magnoliopsida</taxon>
        <taxon>eudicotyledons</taxon>
        <taxon>Gunneridae</taxon>
        <taxon>Pentapetalae</taxon>
        <taxon>rosids</taxon>
        <taxon>fabids</taxon>
        <taxon>Fagales</taxon>
        <taxon>Fagaceae</taxon>
        <taxon>Fagus</taxon>
    </lineage>
</organism>
<dbReference type="AlphaFoldDB" id="A0A2N9FZ32"/>
<sequence length="883" mass="96465">MQEASDPLINSALAMFVSHNKPSNNYNGNQGYTRGGRGRNSFLRGRGGGGRSSSNYTSNFNSPLPHSQQQSSFAPSIKSNKPTCQIYWKQSHYAIDCYHRMDFAYQGKNPTTKLAAMASASNIHHTQTAKTWLIDSGASDHITASSNNLNSQVPYQGQDQVSIGPIQNIGLKHTNDTSISPALSQMTPDTWINNLISLHTCSHNPQVHPNSSVEPSQRSTGPSPASSTLTPSSTLAYSTLPPIYTPADTILLPNSPHTLLPNSPNTSPIPLPITDTLPSPLPITSPPIDPISAPSPSPLLNPTHTAIHNITASPLPPGLTPHLLSPHLTASWPHAFNLTPSTSRPSPHFSASPPSLSLLNPFRCCPSLPRSHHRLKARTHTVGAPKLSISPSTSLRLSDLSTPPIQKLLYLCKSHVVDVDAGATLVEVGATLVEAVVSQPESACTQQAGSTLVKPSLTPTGEGLKERDNSISKVRDAVSAVKFEKVFLQMDFEDESYNTHFHKQEKSGGLGAPDASGKIANVRDVLTKLFDYYASVHSPNVEVESVSEKSTITTDVDMSETNPYAFMDSQYDLYLEAEQSMGCNNELDKYLAENCEVPISLRNAMDEVELLQEEYDFVFDLKDLGPLHYFLGLQVIRSSSGLYLNQAKYATDLLKKHNMLDSKLAKSPSCPNTRLSLRRLDISFSVHQVCQYMSAPTTIHLAAAKRILGYIRGTLFHGVAFTPGPLHLSAFNDADWAGDLDNRRSTSGFLVYLGSNPITWSVKKQPTVSCSSTKSEYRALAIASAELYWIRTLLKDLGIFLSQTPILWCDNVSALAIASNPVFHARTKHIEVDFHFIRERVLRKDLVVKFVSTTDQLADSFTKSLALHIASLIFNAISRSPFL</sequence>
<feature type="compositionally biased region" description="Polar residues" evidence="1">
    <location>
        <begin position="55"/>
        <end position="77"/>
    </location>
</feature>
<feature type="region of interest" description="Disordered" evidence="1">
    <location>
        <begin position="203"/>
        <end position="232"/>
    </location>
</feature>
<gene>
    <name evidence="2" type="ORF">FSB_LOCUS20063</name>
</gene>
<feature type="region of interest" description="Disordered" evidence="1">
    <location>
        <begin position="19"/>
        <end position="77"/>
    </location>
</feature>
<dbReference type="SUPFAM" id="SSF56672">
    <property type="entry name" value="DNA/RNA polymerases"/>
    <property type="match status" value="1"/>
</dbReference>
<name>A0A2N9FZ32_FAGSY</name>
<evidence type="ECO:0000313" key="2">
    <source>
        <dbReference type="EMBL" id="SPC92181.1"/>
    </source>
</evidence>
<feature type="compositionally biased region" description="Polar residues" evidence="1">
    <location>
        <begin position="203"/>
        <end position="218"/>
    </location>
</feature>
<feature type="compositionally biased region" description="Low complexity" evidence="1">
    <location>
        <begin position="219"/>
        <end position="232"/>
    </location>
</feature>
<dbReference type="PANTHER" id="PTHR11439">
    <property type="entry name" value="GAG-POL-RELATED RETROTRANSPOSON"/>
    <property type="match status" value="1"/>
</dbReference>
<evidence type="ECO:0000256" key="1">
    <source>
        <dbReference type="SAM" id="MobiDB-lite"/>
    </source>
</evidence>
<protein>
    <recommendedName>
        <fullName evidence="3">Reverse transcriptase Ty1/copia-type domain-containing protein</fullName>
    </recommendedName>
</protein>
<proteinExistence type="predicted"/>
<dbReference type="PANTHER" id="PTHR11439:SF500">
    <property type="entry name" value="RNA-DIRECTED DNA POLYMERASE"/>
    <property type="match status" value="1"/>
</dbReference>
<dbReference type="InterPro" id="IPR043502">
    <property type="entry name" value="DNA/RNA_pol_sf"/>
</dbReference>
<evidence type="ECO:0008006" key="3">
    <source>
        <dbReference type="Google" id="ProtNLM"/>
    </source>
</evidence>
<accession>A0A2N9FZ32</accession>
<reference evidence="2" key="1">
    <citation type="submission" date="2018-02" db="EMBL/GenBank/DDBJ databases">
        <authorList>
            <person name="Cohen D.B."/>
            <person name="Kent A.D."/>
        </authorList>
    </citation>
    <scope>NUCLEOTIDE SEQUENCE</scope>
</reference>